<comment type="caution">
    <text evidence="6">The sequence shown here is derived from an EMBL/GenBank/DDBJ whole genome shotgun (WGS) entry which is preliminary data.</text>
</comment>
<comment type="similarity">
    <text evidence="5">Belongs to the UPF0314 family.</text>
</comment>
<comment type="subcellular location">
    <subcellularLocation>
        <location evidence="5">Cell membrane</location>
        <topology evidence="5">Multi-pass membrane protein</topology>
    </subcellularLocation>
</comment>
<dbReference type="RefSeq" id="WP_128445209.1">
    <property type="nucleotide sequence ID" value="NZ_SBIP01000005.1"/>
</dbReference>
<sequence length="195" mass="21546">MTSATGVTAGTSGKRWLLVALVLFCAQIVILHFMGRVWICECGYVKLFEPVVNSPGNSQHLADWYTPSHIIHGFLFYGLGWLILRRAPLSARLSLAVLIEAAWELAENSPMVIDRYRTATMALGYSGDSIINSGMDTVFMALGFLAASRLPIWATVVIAIVFELFTGWLIRDNLTLNVLMLVWPVEAIKTWQGGA</sequence>
<protein>
    <recommendedName>
        <fullName evidence="5">UPF0314 protein EPK99_21835</fullName>
    </recommendedName>
</protein>
<evidence type="ECO:0000256" key="5">
    <source>
        <dbReference type="HAMAP-Rule" id="MF_01514"/>
    </source>
</evidence>
<organism evidence="6 7">
    <name type="scientific">Neorhizobium lilium</name>
    <dbReference type="NCBI Taxonomy" id="2503024"/>
    <lineage>
        <taxon>Bacteria</taxon>
        <taxon>Pseudomonadati</taxon>
        <taxon>Pseudomonadota</taxon>
        <taxon>Alphaproteobacteria</taxon>
        <taxon>Hyphomicrobiales</taxon>
        <taxon>Rhizobiaceae</taxon>
        <taxon>Rhizobium/Agrobacterium group</taxon>
        <taxon>Neorhizobium</taxon>
    </lineage>
</organism>
<evidence type="ECO:0000256" key="2">
    <source>
        <dbReference type="ARBA" id="ARBA00022692"/>
    </source>
</evidence>
<dbReference type="NCBIfam" id="NF002099">
    <property type="entry name" value="PRK00944.1"/>
    <property type="match status" value="1"/>
</dbReference>
<feature type="transmembrane region" description="Helical" evidence="5">
    <location>
        <begin position="150"/>
        <end position="170"/>
    </location>
</feature>
<dbReference type="OrthoDB" id="9811954at2"/>
<dbReference type="GO" id="GO:0005886">
    <property type="term" value="C:plasma membrane"/>
    <property type="evidence" value="ECO:0007669"/>
    <property type="project" value="UniProtKB-SubCell"/>
</dbReference>
<feature type="transmembrane region" description="Helical" evidence="5">
    <location>
        <begin position="64"/>
        <end position="84"/>
    </location>
</feature>
<evidence type="ECO:0000256" key="1">
    <source>
        <dbReference type="ARBA" id="ARBA00022475"/>
    </source>
</evidence>
<feature type="transmembrane region" description="Helical" evidence="5">
    <location>
        <begin position="16"/>
        <end position="39"/>
    </location>
</feature>
<name>A0A444LBU3_9HYPH</name>
<keyword evidence="1 5" id="KW-1003">Cell membrane</keyword>
<accession>A0A444LBU3</accession>
<dbReference type="EMBL" id="SBIP01000005">
    <property type="protein sequence ID" value="RWX75110.1"/>
    <property type="molecule type" value="Genomic_DNA"/>
</dbReference>
<evidence type="ECO:0000313" key="7">
    <source>
        <dbReference type="Proteomes" id="UP000287687"/>
    </source>
</evidence>
<dbReference type="Pfam" id="PF10755">
    <property type="entry name" value="DUF2585"/>
    <property type="match status" value="1"/>
</dbReference>
<proteinExistence type="inferred from homology"/>
<reference evidence="6 7" key="1">
    <citation type="submission" date="2019-01" db="EMBL/GenBank/DDBJ databases">
        <title>The draft genome of Rhizobium sp. 24NR.</title>
        <authorList>
            <person name="Liu L."/>
            <person name="Liang L."/>
            <person name="Shi S."/>
            <person name="Xu L."/>
            <person name="Wang X."/>
            <person name="Li L."/>
            <person name="Zhang X."/>
        </authorList>
    </citation>
    <scope>NUCLEOTIDE SEQUENCE [LARGE SCALE GENOMIC DNA]</scope>
    <source>
        <strain evidence="6 7">24NR</strain>
    </source>
</reference>
<gene>
    <name evidence="6" type="ORF">EPK99_21835</name>
</gene>
<keyword evidence="3 5" id="KW-1133">Transmembrane helix</keyword>
<evidence type="ECO:0000313" key="6">
    <source>
        <dbReference type="EMBL" id="RWX75110.1"/>
    </source>
</evidence>
<keyword evidence="7" id="KW-1185">Reference proteome</keyword>
<evidence type="ECO:0000256" key="3">
    <source>
        <dbReference type="ARBA" id="ARBA00022989"/>
    </source>
</evidence>
<dbReference type="InterPro" id="IPR019691">
    <property type="entry name" value="DUF2585"/>
</dbReference>
<keyword evidence="4 5" id="KW-0472">Membrane</keyword>
<dbReference type="AlphaFoldDB" id="A0A444LBU3"/>
<keyword evidence="2 5" id="KW-0812">Transmembrane</keyword>
<dbReference type="Proteomes" id="UP000287687">
    <property type="component" value="Unassembled WGS sequence"/>
</dbReference>
<evidence type="ECO:0000256" key="4">
    <source>
        <dbReference type="ARBA" id="ARBA00023136"/>
    </source>
</evidence>
<dbReference type="HAMAP" id="MF_01514">
    <property type="entry name" value="UPF0314"/>
    <property type="match status" value="1"/>
</dbReference>